<protein>
    <submittedName>
        <fullName evidence="2">Nucleoside-diphosphate-sugar epimerase</fullName>
    </submittedName>
</protein>
<sequence>MEKVLLTGSNGFTGRYVKKELQRQGYEVIGLVRENAIDGEIVCDITNKFDVKRCLDIVRPDYIIHLAALSFVGHSEQKSFYDVNVFGTLYFLEAVHELLLPIKKIILSSSANVYGTPKVSGLVQESAQPSPVNHYAMSKLAMEHMSKLWFEELPIVITRPFNYTGPGQDDKFLIPKIINHFRLGKKSIELGNIDVYRDFSDVRDIAKAYVKILTSDLRSDVINLCSGKVYSLEEIISKIEGIAGYQIDVKVNQNFVRANEIKILCGDNSKLNRLVEFSPSIEIEKTLSDMFLSK</sequence>
<organism evidence="2 3">
    <name type="scientific">Ferrimonas sediminum</name>
    <dbReference type="NCBI Taxonomy" id="718193"/>
    <lineage>
        <taxon>Bacteria</taxon>
        <taxon>Pseudomonadati</taxon>
        <taxon>Pseudomonadota</taxon>
        <taxon>Gammaproteobacteria</taxon>
        <taxon>Alteromonadales</taxon>
        <taxon>Ferrimonadaceae</taxon>
        <taxon>Ferrimonas</taxon>
    </lineage>
</organism>
<proteinExistence type="predicted"/>
<feature type="domain" description="NAD(P)-binding" evidence="1">
    <location>
        <begin position="5"/>
        <end position="290"/>
    </location>
</feature>
<dbReference type="InterPro" id="IPR016040">
    <property type="entry name" value="NAD(P)-bd_dom"/>
</dbReference>
<dbReference type="SUPFAM" id="SSF51735">
    <property type="entry name" value="NAD(P)-binding Rossmann-fold domains"/>
    <property type="match status" value="1"/>
</dbReference>
<dbReference type="InterPro" id="IPR036291">
    <property type="entry name" value="NAD(P)-bd_dom_sf"/>
</dbReference>
<name>A0A1G8Z1U5_9GAMM</name>
<evidence type="ECO:0000313" key="3">
    <source>
        <dbReference type="Proteomes" id="UP000199527"/>
    </source>
</evidence>
<keyword evidence="3" id="KW-1185">Reference proteome</keyword>
<dbReference type="RefSeq" id="WP_090367572.1">
    <property type="nucleotide sequence ID" value="NZ_FNEM01000018.1"/>
</dbReference>
<dbReference type="EMBL" id="FNEM01000018">
    <property type="protein sequence ID" value="SDK08604.1"/>
    <property type="molecule type" value="Genomic_DNA"/>
</dbReference>
<dbReference type="OrthoDB" id="9803010at2"/>
<reference evidence="3" key="1">
    <citation type="submission" date="2016-10" db="EMBL/GenBank/DDBJ databases">
        <authorList>
            <person name="Varghese N."/>
            <person name="Submissions S."/>
        </authorList>
    </citation>
    <scope>NUCLEOTIDE SEQUENCE [LARGE SCALE GENOMIC DNA]</scope>
    <source>
        <strain evidence="3">DSM 23317</strain>
    </source>
</reference>
<gene>
    <name evidence="2" type="ORF">SAMN04488540_11895</name>
</gene>
<dbReference type="AlphaFoldDB" id="A0A1G8Z1U5"/>
<evidence type="ECO:0000313" key="2">
    <source>
        <dbReference type="EMBL" id="SDK08604.1"/>
    </source>
</evidence>
<evidence type="ECO:0000259" key="1">
    <source>
        <dbReference type="Pfam" id="PF16363"/>
    </source>
</evidence>
<dbReference type="Gene3D" id="3.90.25.10">
    <property type="entry name" value="UDP-galactose 4-epimerase, domain 1"/>
    <property type="match status" value="1"/>
</dbReference>
<dbReference type="PANTHER" id="PTHR43000">
    <property type="entry name" value="DTDP-D-GLUCOSE 4,6-DEHYDRATASE-RELATED"/>
    <property type="match status" value="1"/>
</dbReference>
<dbReference type="Gene3D" id="3.40.50.720">
    <property type="entry name" value="NAD(P)-binding Rossmann-like Domain"/>
    <property type="match status" value="1"/>
</dbReference>
<dbReference type="Proteomes" id="UP000199527">
    <property type="component" value="Unassembled WGS sequence"/>
</dbReference>
<accession>A0A1G8Z1U5</accession>
<dbReference type="Pfam" id="PF16363">
    <property type="entry name" value="GDP_Man_Dehyd"/>
    <property type="match status" value="1"/>
</dbReference>